<comment type="caution">
    <text evidence="2">The sequence shown here is derived from an EMBL/GenBank/DDBJ whole genome shotgun (WGS) entry which is preliminary data.</text>
</comment>
<sequence length="759" mass="85952">MGEFDCYCAICGVALNDHSEIGSRQPRALKRRREIVRRRREGLPPPDDSESDDEPDKEPSDDESEDWYEDEEDLRYDPDLVSQESLEWLGEGSCLGFNPVAPSDDRTFFADAEPYDDYGQLILLPGDDPNRPEQREVDCYHASEPNRSAVFPFHKDCYLMLKRVQVSTKGPPPVDGDLLYKVMAGLSGQYSTYLEINYGPVSGRDQFWEPIPGEEFSVTNPNDVNDFYDHLREKLTSGSFQPSPEPEAILLGPASPDDDPFSRLSNELIREIANIVPCDTLLSLRSVSRPFYHDTRSNSFWKSRIAIDMPWLWDLSASLETLNTAFDYKKLYAWLEVVTTPKFGVEASFLAIANRRRIWQCCVEILDHCQEAGNMKYAMEPELEIVEQARRPILFKVAPTQASRQDGISRTFWLHSWKEMEKSRFGSFLFESFWNDDGLLSGFGVVFGSSPRFFGTPAGKVETARITAGDWITEMELVFGESSQSENRPITGIKGINLRLRSGLKFRLGNQRLNVDCRILCVSEGKCLVGVEGQTRSDGVISRIGILEAPIFEEKPPLFWGNPGPLAQRLLWAFVAPPLWQRRDIKISPIFPHGLDEGYPEDNLSPYQTLPWARSQGELEKLARITAYTPRNPTDATRPILGLRAEFVKRYWEPKRYVGHGGYWPEDEMTHLDLNGAYGERIVEIGVSKSGTLKRLMLKTNRERLAIFGQGEPGPENWTTVQVPDGDFINGIAATFDTDTNTGVKGPMSSVVMLHEPLQ</sequence>
<dbReference type="EMBL" id="JAGTJS010000018">
    <property type="protein sequence ID" value="KAH7243994.1"/>
    <property type="molecule type" value="Genomic_DNA"/>
</dbReference>
<dbReference type="InterPro" id="IPR036047">
    <property type="entry name" value="F-box-like_dom_sf"/>
</dbReference>
<feature type="compositionally biased region" description="Basic residues" evidence="1">
    <location>
        <begin position="27"/>
        <end position="40"/>
    </location>
</feature>
<dbReference type="AlphaFoldDB" id="A0A9P9GQQ8"/>
<feature type="region of interest" description="Disordered" evidence="1">
    <location>
        <begin position="23"/>
        <end position="75"/>
    </location>
</feature>
<evidence type="ECO:0000313" key="2">
    <source>
        <dbReference type="EMBL" id="KAH7243994.1"/>
    </source>
</evidence>
<name>A0A9P9GQQ8_FUSSL</name>
<protein>
    <recommendedName>
        <fullName evidence="4">F-box domain-containing protein</fullName>
    </recommendedName>
</protein>
<accession>A0A9P9GQQ8</accession>
<proteinExistence type="predicted"/>
<feature type="compositionally biased region" description="Acidic residues" evidence="1">
    <location>
        <begin position="47"/>
        <end position="74"/>
    </location>
</feature>
<dbReference type="Proteomes" id="UP000736672">
    <property type="component" value="Unassembled WGS sequence"/>
</dbReference>
<gene>
    <name evidence="2" type="ORF">B0J15DRAFT_537832</name>
</gene>
<dbReference type="OrthoDB" id="2571985at2759"/>
<evidence type="ECO:0000256" key="1">
    <source>
        <dbReference type="SAM" id="MobiDB-lite"/>
    </source>
</evidence>
<evidence type="ECO:0000313" key="3">
    <source>
        <dbReference type="Proteomes" id="UP000736672"/>
    </source>
</evidence>
<organism evidence="2 3">
    <name type="scientific">Fusarium solani</name>
    <name type="common">Filamentous fungus</name>
    <dbReference type="NCBI Taxonomy" id="169388"/>
    <lineage>
        <taxon>Eukaryota</taxon>
        <taxon>Fungi</taxon>
        <taxon>Dikarya</taxon>
        <taxon>Ascomycota</taxon>
        <taxon>Pezizomycotina</taxon>
        <taxon>Sordariomycetes</taxon>
        <taxon>Hypocreomycetidae</taxon>
        <taxon>Hypocreales</taxon>
        <taxon>Nectriaceae</taxon>
        <taxon>Fusarium</taxon>
        <taxon>Fusarium solani species complex</taxon>
    </lineage>
</organism>
<keyword evidence="3" id="KW-1185">Reference proteome</keyword>
<dbReference type="SUPFAM" id="SSF81383">
    <property type="entry name" value="F-box domain"/>
    <property type="match status" value="1"/>
</dbReference>
<reference evidence="2" key="1">
    <citation type="journal article" date="2021" name="Nat. Commun.">
        <title>Genetic determinants of endophytism in the Arabidopsis root mycobiome.</title>
        <authorList>
            <person name="Mesny F."/>
            <person name="Miyauchi S."/>
            <person name="Thiergart T."/>
            <person name="Pickel B."/>
            <person name="Atanasova L."/>
            <person name="Karlsson M."/>
            <person name="Huettel B."/>
            <person name="Barry K.W."/>
            <person name="Haridas S."/>
            <person name="Chen C."/>
            <person name="Bauer D."/>
            <person name="Andreopoulos W."/>
            <person name="Pangilinan J."/>
            <person name="LaButti K."/>
            <person name="Riley R."/>
            <person name="Lipzen A."/>
            <person name="Clum A."/>
            <person name="Drula E."/>
            <person name="Henrissat B."/>
            <person name="Kohler A."/>
            <person name="Grigoriev I.V."/>
            <person name="Martin F.M."/>
            <person name="Hacquard S."/>
        </authorList>
    </citation>
    <scope>NUCLEOTIDE SEQUENCE</scope>
    <source>
        <strain evidence="2">FSSC 5 MPI-SDFR-AT-0091</strain>
    </source>
</reference>
<evidence type="ECO:0008006" key="4">
    <source>
        <dbReference type="Google" id="ProtNLM"/>
    </source>
</evidence>